<evidence type="ECO:0000313" key="11">
    <source>
        <dbReference type="Proteomes" id="UP001176940"/>
    </source>
</evidence>
<comment type="caution">
    <text evidence="10">The sequence shown here is derived from an EMBL/GenBank/DDBJ whole genome shotgun (WGS) entry which is preliminary data.</text>
</comment>
<dbReference type="InterPro" id="IPR043502">
    <property type="entry name" value="DNA/RNA_pol_sf"/>
</dbReference>
<dbReference type="Pfam" id="PF00089">
    <property type="entry name" value="Trypsin"/>
    <property type="match status" value="1"/>
</dbReference>
<evidence type="ECO:0000256" key="1">
    <source>
        <dbReference type="ARBA" id="ARBA00022679"/>
    </source>
</evidence>
<evidence type="ECO:0000256" key="6">
    <source>
        <dbReference type="ARBA" id="ARBA00022918"/>
    </source>
</evidence>
<dbReference type="PROSITE" id="PS50240">
    <property type="entry name" value="TRYPSIN_DOM"/>
    <property type="match status" value="1"/>
</dbReference>
<dbReference type="PRINTS" id="PR00722">
    <property type="entry name" value="CHYMOTRYPSIN"/>
</dbReference>
<name>A0ABN9LCF1_9NEOB</name>
<dbReference type="Gene3D" id="2.40.10.10">
    <property type="entry name" value="Trypsin-like serine proteases"/>
    <property type="match status" value="2"/>
</dbReference>
<evidence type="ECO:0000256" key="3">
    <source>
        <dbReference type="ARBA" id="ARBA00022722"/>
    </source>
</evidence>
<dbReference type="Gene3D" id="3.10.10.10">
    <property type="entry name" value="HIV Type 1 Reverse Transcriptase, subunit A, domain 1"/>
    <property type="match status" value="1"/>
</dbReference>
<reference evidence="10" key="1">
    <citation type="submission" date="2023-07" db="EMBL/GenBank/DDBJ databases">
        <authorList>
            <person name="Stuckert A."/>
        </authorList>
    </citation>
    <scope>NUCLEOTIDE SEQUENCE</scope>
</reference>
<dbReference type="PANTHER" id="PTHR24253:SF170">
    <property type="entry name" value="PEPTIDASE S1 DOMAIN-CONTAINING PROTEIN"/>
    <property type="match status" value="1"/>
</dbReference>
<evidence type="ECO:0000256" key="5">
    <source>
        <dbReference type="ARBA" id="ARBA00022801"/>
    </source>
</evidence>
<evidence type="ECO:0000256" key="4">
    <source>
        <dbReference type="ARBA" id="ARBA00022759"/>
    </source>
</evidence>
<sequence>MPRIEELLERLASANYLSIMDLSLGYWQIPLSPKAQEKSAFITLFRLYESMVMPFSMKNSPATFQLMVSHLLQGLEKYAVVYLDDIAVFRSSWEEHLQHLQEVLSRPFLVQTDASEFGLGAVLSKVDLGNQEHLVLYPSRKLLPREVVYSTIEKECLAMVWAHQRLQPYLYPTAATICHKLQGFMYILLSSSSSELAALRRPPYNQSLAKGTVAKLYQSTFRICICHISIIDWARDFQSALSYAGCGKPMTSDRIVGGQDAFYGEWPWQISLRKNGIHICGGVMIDSQWVLSAAHCFVRPFTPSDYKVNLGAYQLSIPTGVMSEVSAIYIHPIYQRAGSSGDIALIKLMNPVSYTDYVMPICIPAQDVQFPSNLNCFVTGWGSIKSGVSLPSPQTLQKVQLPIIDRAECDAMYHINNPTITANTTLIQWDMICAGYKDGEKDACQGDSGGPLACRWDGSWLLAGLVSWGFGCAIPNRPGVYTRVTAYSGWIQQYVPQFQLTPADITVLEPTNGSVMPSSVLTLLFLILAMLMHKIC</sequence>
<accession>A0ABN9LCF1</accession>
<keyword evidence="1" id="KW-0808">Transferase</keyword>
<dbReference type="InterPro" id="IPR001314">
    <property type="entry name" value="Peptidase_S1A"/>
</dbReference>
<keyword evidence="7" id="KW-1015">Disulfide bond</keyword>
<protein>
    <recommendedName>
        <fullName evidence="9">Peptidase S1 domain-containing protein</fullName>
    </recommendedName>
</protein>
<dbReference type="CDD" id="cd01647">
    <property type="entry name" value="RT_LTR"/>
    <property type="match status" value="1"/>
</dbReference>
<dbReference type="EMBL" id="CAUEEQ010012370">
    <property type="protein sequence ID" value="CAJ0936511.1"/>
    <property type="molecule type" value="Genomic_DNA"/>
</dbReference>
<keyword evidence="5 8" id="KW-0378">Hydrolase</keyword>
<keyword evidence="2" id="KW-0548">Nucleotidyltransferase</keyword>
<gene>
    <name evidence="10" type="ORF">RIMI_LOCUS6759213</name>
</gene>
<keyword evidence="4" id="KW-0255">Endonuclease</keyword>
<evidence type="ECO:0000256" key="2">
    <source>
        <dbReference type="ARBA" id="ARBA00022695"/>
    </source>
</evidence>
<dbReference type="SMART" id="SM00020">
    <property type="entry name" value="Tryp_SPc"/>
    <property type="match status" value="1"/>
</dbReference>
<evidence type="ECO:0000259" key="9">
    <source>
        <dbReference type="PROSITE" id="PS50240"/>
    </source>
</evidence>
<evidence type="ECO:0000256" key="8">
    <source>
        <dbReference type="RuleBase" id="RU363034"/>
    </source>
</evidence>
<dbReference type="InterPro" id="IPR043504">
    <property type="entry name" value="Peptidase_S1_PA_chymotrypsin"/>
</dbReference>
<dbReference type="Proteomes" id="UP001176940">
    <property type="component" value="Unassembled WGS sequence"/>
</dbReference>
<dbReference type="SUPFAM" id="SSF50494">
    <property type="entry name" value="Trypsin-like serine proteases"/>
    <property type="match status" value="1"/>
</dbReference>
<dbReference type="SUPFAM" id="SSF56672">
    <property type="entry name" value="DNA/RNA polymerases"/>
    <property type="match status" value="1"/>
</dbReference>
<dbReference type="Gene3D" id="3.30.70.270">
    <property type="match status" value="1"/>
</dbReference>
<dbReference type="InterPro" id="IPR009003">
    <property type="entry name" value="Peptidase_S1_PA"/>
</dbReference>
<dbReference type="InterPro" id="IPR033116">
    <property type="entry name" value="TRYPSIN_SER"/>
</dbReference>
<proteinExistence type="predicted"/>
<dbReference type="CDD" id="cd00190">
    <property type="entry name" value="Tryp_SPc"/>
    <property type="match status" value="1"/>
</dbReference>
<evidence type="ECO:0000313" key="10">
    <source>
        <dbReference type="EMBL" id="CAJ0936511.1"/>
    </source>
</evidence>
<dbReference type="PANTHER" id="PTHR24253">
    <property type="entry name" value="TRANSMEMBRANE PROTEASE SERINE"/>
    <property type="match status" value="1"/>
</dbReference>
<keyword evidence="11" id="KW-1185">Reference proteome</keyword>
<evidence type="ECO:0000256" key="7">
    <source>
        <dbReference type="ARBA" id="ARBA00023157"/>
    </source>
</evidence>
<keyword evidence="3" id="KW-0540">Nuclease</keyword>
<keyword evidence="8" id="KW-0720">Serine protease</keyword>
<feature type="domain" description="Peptidase S1" evidence="9">
    <location>
        <begin position="255"/>
        <end position="496"/>
    </location>
</feature>
<dbReference type="InterPro" id="IPR018114">
    <property type="entry name" value="TRYPSIN_HIS"/>
</dbReference>
<dbReference type="InterPro" id="IPR043128">
    <property type="entry name" value="Rev_trsase/Diguanyl_cyclase"/>
</dbReference>
<dbReference type="PROSITE" id="PS00134">
    <property type="entry name" value="TRYPSIN_HIS"/>
    <property type="match status" value="1"/>
</dbReference>
<keyword evidence="6" id="KW-0695">RNA-directed DNA polymerase</keyword>
<dbReference type="PROSITE" id="PS00135">
    <property type="entry name" value="TRYPSIN_SER"/>
    <property type="match status" value="1"/>
</dbReference>
<organism evidence="10 11">
    <name type="scientific">Ranitomeya imitator</name>
    <name type="common">mimic poison frog</name>
    <dbReference type="NCBI Taxonomy" id="111125"/>
    <lineage>
        <taxon>Eukaryota</taxon>
        <taxon>Metazoa</taxon>
        <taxon>Chordata</taxon>
        <taxon>Craniata</taxon>
        <taxon>Vertebrata</taxon>
        <taxon>Euteleostomi</taxon>
        <taxon>Amphibia</taxon>
        <taxon>Batrachia</taxon>
        <taxon>Anura</taxon>
        <taxon>Neobatrachia</taxon>
        <taxon>Hyloidea</taxon>
        <taxon>Dendrobatidae</taxon>
        <taxon>Dendrobatinae</taxon>
        <taxon>Ranitomeya</taxon>
    </lineage>
</organism>
<dbReference type="InterPro" id="IPR041373">
    <property type="entry name" value="RT_RNaseH"/>
</dbReference>
<dbReference type="InterPro" id="IPR001254">
    <property type="entry name" value="Trypsin_dom"/>
</dbReference>
<dbReference type="Pfam" id="PF17917">
    <property type="entry name" value="RT_RNaseH"/>
    <property type="match status" value="1"/>
</dbReference>
<keyword evidence="8" id="KW-0645">Protease</keyword>